<dbReference type="SUPFAM" id="SSF51366">
    <property type="entry name" value="Ribulose-phoshate binding barrel"/>
    <property type="match status" value="1"/>
</dbReference>
<evidence type="ECO:0008006" key="2">
    <source>
        <dbReference type="Google" id="ProtNLM"/>
    </source>
</evidence>
<evidence type="ECO:0000313" key="1">
    <source>
        <dbReference type="EMBL" id="SUZ66632.1"/>
    </source>
</evidence>
<dbReference type="EMBL" id="UINC01000989">
    <property type="protein sequence ID" value="SUZ66632.1"/>
    <property type="molecule type" value="Genomic_DNA"/>
</dbReference>
<dbReference type="AlphaFoldDB" id="A0A381PI08"/>
<sequence>MSLKYFVKVGNVNNLSDARYCSAMGVNQLGFKLNDFDNNSSIIDNIKEIIGWINGVDTVGEFDNNNVEFINSIIKIELFDFIQLNHKISINDVNIDPKRIIISIKHIDEFNEFFVDDFIKKFSKISYLIIENVELFTSIQLYEFSKNFKILINPTLNFIKNENLINKYSFLGFNLFGSDERKAGFKDYNSISDTLDLIQN</sequence>
<protein>
    <recommendedName>
        <fullName evidence="2">Phosphoribosylanthranilate isomerase</fullName>
    </recommendedName>
</protein>
<dbReference type="InterPro" id="IPR011060">
    <property type="entry name" value="RibuloseP-bd_barrel"/>
</dbReference>
<dbReference type="InterPro" id="IPR013785">
    <property type="entry name" value="Aldolase_TIM"/>
</dbReference>
<name>A0A381PI08_9ZZZZ</name>
<gene>
    <name evidence="1" type="ORF">METZ01_LOCUS19486</name>
</gene>
<proteinExistence type="predicted"/>
<organism evidence="1">
    <name type="scientific">marine metagenome</name>
    <dbReference type="NCBI Taxonomy" id="408172"/>
    <lineage>
        <taxon>unclassified sequences</taxon>
        <taxon>metagenomes</taxon>
        <taxon>ecological metagenomes</taxon>
    </lineage>
</organism>
<accession>A0A381PI08</accession>
<dbReference type="Gene3D" id="3.20.20.70">
    <property type="entry name" value="Aldolase class I"/>
    <property type="match status" value="1"/>
</dbReference>
<reference evidence="1" key="1">
    <citation type="submission" date="2018-05" db="EMBL/GenBank/DDBJ databases">
        <authorList>
            <person name="Lanie J.A."/>
            <person name="Ng W.-L."/>
            <person name="Kazmierczak K.M."/>
            <person name="Andrzejewski T.M."/>
            <person name="Davidsen T.M."/>
            <person name="Wayne K.J."/>
            <person name="Tettelin H."/>
            <person name="Glass J.I."/>
            <person name="Rusch D."/>
            <person name="Podicherti R."/>
            <person name="Tsui H.-C.T."/>
            <person name="Winkler M.E."/>
        </authorList>
    </citation>
    <scope>NUCLEOTIDE SEQUENCE</scope>
</reference>